<dbReference type="Gene3D" id="3.30.450.40">
    <property type="match status" value="1"/>
</dbReference>
<feature type="domain" description="GAF" evidence="1">
    <location>
        <begin position="33"/>
        <end position="179"/>
    </location>
</feature>
<protein>
    <submittedName>
        <fullName evidence="2">GAF domain-containing protein</fullName>
    </submittedName>
</protein>
<dbReference type="KEGG" id="pfer:IRI77_05235"/>
<dbReference type="AlphaFoldDB" id="A0A7S7SKN9"/>
<sequence length="204" mass="22901">MSKAKDLEARLERLEQQLGVYQRVSRLMVRELSLADTLQAIVKLVHDFTDCDSCLLYLLDREELVLCATSSPHPSQIGTVRLKLSEGLTGWVARERKLLALGMEAYKDARFKAFSELPEDTYESFLSSPVIARNRVVGVINVQHRTPHRHTGAEMELLTTIGEQVGCLLVLARMSPSAIEDANHVELVRSHGHIARRGEDEEKG</sequence>
<reference evidence="2 3" key="1">
    <citation type="submission" date="2020-10" db="EMBL/GenBank/DDBJ databases">
        <title>Complete genome sequence of Paludibaculum fermentans P105T, a facultatively anaerobic acidobacterium capable of dissimilatory Fe(III) reduction.</title>
        <authorList>
            <person name="Dedysh S.N."/>
            <person name="Beletsky A.V."/>
            <person name="Kulichevskaya I.S."/>
            <person name="Mardanov A.V."/>
            <person name="Ravin N.V."/>
        </authorList>
    </citation>
    <scope>NUCLEOTIDE SEQUENCE [LARGE SCALE GENOMIC DNA]</scope>
    <source>
        <strain evidence="2 3">P105</strain>
    </source>
</reference>
<organism evidence="2 3">
    <name type="scientific">Paludibaculum fermentans</name>
    <dbReference type="NCBI Taxonomy" id="1473598"/>
    <lineage>
        <taxon>Bacteria</taxon>
        <taxon>Pseudomonadati</taxon>
        <taxon>Acidobacteriota</taxon>
        <taxon>Terriglobia</taxon>
        <taxon>Bryobacterales</taxon>
        <taxon>Bryobacteraceae</taxon>
        <taxon>Paludibaculum</taxon>
    </lineage>
</organism>
<evidence type="ECO:0000313" key="2">
    <source>
        <dbReference type="EMBL" id="QOY89362.1"/>
    </source>
</evidence>
<dbReference type="InterPro" id="IPR003018">
    <property type="entry name" value="GAF"/>
</dbReference>
<proteinExistence type="predicted"/>
<keyword evidence="3" id="KW-1185">Reference proteome</keyword>
<accession>A0A7S7SKN9</accession>
<evidence type="ECO:0000313" key="3">
    <source>
        <dbReference type="Proteomes" id="UP000593892"/>
    </source>
</evidence>
<dbReference type="Proteomes" id="UP000593892">
    <property type="component" value="Chromosome"/>
</dbReference>
<dbReference type="SUPFAM" id="SSF55781">
    <property type="entry name" value="GAF domain-like"/>
    <property type="match status" value="1"/>
</dbReference>
<dbReference type="RefSeq" id="WP_194451024.1">
    <property type="nucleotide sequence ID" value="NZ_CP063849.1"/>
</dbReference>
<dbReference type="SMART" id="SM00065">
    <property type="entry name" value="GAF"/>
    <property type="match status" value="1"/>
</dbReference>
<evidence type="ECO:0000259" key="1">
    <source>
        <dbReference type="SMART" id="SM00065"/>
    </source>
</evidence>
<dbReference type="InterPro" id="IPR029016">
    <property type="entry name" value="GAF-like_dom_sf"/>
</dbReference>
<dbReference type="Pfam" id="PF01590">
    <property type="entry name" value="GAF"/>
    <property type="match status" value="1"/>
</dbReference>
<dbReference type="EMBL" id="CP063849">
    <property type="protein sequence ID" value="QOY89362.1"/>
    <property type="molecule type" value="Genomic_DNA"/>
</dbReference>
<name>A0A7S7SKN9_PALFE</name>
<gene>
    <name evidence="2" type="ORF">IRI77_05235</name>
</gene>